<feature type="transmembrane region" description="Helical" evidence="1">
    <location>
        <begin position="229"/>
        <end position="245"/>
    </location>
</feature>
<accession>A0A286TX39</accession>
<dbReference type="PANTHER" id="PTHR48090">
    <property type="entry name" value="UNDECAPRENYL-PHOSPHATE 4-DEOXY-4-FORMAMIDO-L-ARABINOSE TRANSFERASE-RELATED"/>
    <property type="match status" value="1"/>
</dbReference>
<proteinExistence type="predicted"/>
<keyword evidence="4" id="KW-1185">Reference proteome</keyword>
<keyword evidence="1" id="KW-1133">Transmembrane helix</keyword>
<protein>
    <submittedName>
        <fullName evidence="3">Glycosyltransferases</fullName>
    </submittedName>
</protein>
<keyword evidence="3" id="KW-0808">Transferase</keyword>
<dbReference type="RefSeq" id="WP_096893833.1">
    <property type="nucleotide sequence ID" value="NZ_BAOS01000011.1"/>
</dbReference>
<dbReference type="AlphaFoldDB" id="A0A286TX39"/>
<dbReference type="GO" id="GO:0016740">
    <property type="term" value="F:transferase activity"/>
    <property type="evidence" value="ECO:0007669"/>
    <property type="project" value="UniProtKB-KW"/>
</dbReference>
<dbReference type="EMBL" id="BAOS01000011">
    <property type="protein sequence ID" value="GAX60445.1"/>
    <property type="molecule type" value="Genomic_DNA"/>
</dbReference>
<evidence type="ECO:0000313" key="3">
    <source>
        <dbReference type="EMBL" id="GAX60445.1"/>
    </source>
</evidence>
<dbReference type="Gene3D" id="3.90.550.10">
    <property type="entry name" value="Spore Coat Polysaccharide Biosynthesis Protein SpsA, Chain A"/>
    <property type="match status" value="1"/>
</dbReference>
<dbReference type="OrthoDB" id="9772170at2"/>
<dbReference type="InterPro" id="IPR001173">
    <property type="entry name" value="Glyco_trans_2-like"/>
</dbReference>
<dbReference type="InterPro" id="IPR050256">
    <property type="entry name" value="Glycosyltransferase_2"/>
</dbReference>
<dbReference type="PANTHER" id="PTHR48090:SF7">
    <property type="entry name" value="RFBJ PROTEIN"/>
    <property type="match status" value="1"/>
</dbReference>
<reference evidence="4" key="1">
    <citation type="journal article" date="2017" name="Environ. Microbiol. Rep.">
        <title>Genetic Diversity of Marine Anaerobic Ammonium-Oxidizing Bacteria as Revealed by Genomic and Proteomic Analyses of 'Candidatus Scalindua japonica'.</title>
        <authorList>
            <person name="Oshiki M."/>
            <person name="Mizuto K."/>
            <person name="Kimura Z."/>
            <person name="Kindaichi T."/>
            <person name="Satoh H."/>
            <person name="Okabe S."/>
        </authorList>
    </citation>
    <scope>NUCLEOTIDE SEQUENCE [LARGE SCALE GENOMIC DNA]</scope>
    <source>
        <strain evidence="4">husup-a2</strain>
    </source>
</reference>
<dbReference type="SUPFAM" id="SSF53448">
    <property type="entry name" value="Nucleotide-diphospho-sugar transferases"/>
    <property type="match status" value="1"/>
</dbReference>
<evidence type="ECO:0000313" key="4">
    <source>
        <dbReference type="Proteomes" id="UP000218542"/>
    </source>
</evidence>
<feature type="domain" description="Glycosyltransferase 2-like" evidence="2">
    <location>
        <begin position="27"/>
        <end position="184"/>
    </location>
</feature>
<dbReference type="Proteomes" id="UP000218542">
    <property type="component" value="Unassembled WGS sequence"/>
</dbReference>
<dbReference type="InterPro" id="IPR029044">
    <property type="entry name" value="Nucleotide-diphossugar_trans"/>
</dbReference>
<evidence type="ECO:0000256" key="1">
    <source>
        <dbReference type="SAM" id="Phobius"/>
    </source>
</evidence>
<feature type="transmembrane region" description="Helical" evidence="1">
    <location>
        <begin position="251"/>
        <end position="268"/>
    </location>
</feature>
<organism evidence="3 4">
    <name type="scientific">Candidatus Scalindua japonica</name>
    <dbReference type="NCBI Taxonomy" id="1284222"/>
    <lineage>
        <taxon>Bacteria</taxon>
        <taxon>Pseudomonadati</taxon>
        <taxon>Planctomycetota</taxon>
        <taxon>Candidatus Brocadiia</taxon>
        <taxon>Candidatus Brocadiales</taxon>
        <taxon>Candidatus Scalinduaceae</taxon>
        <taxon>Candidatus Scalindua</taxon>
    </lineage>
</organism>
<dbReference type="Pfam" id="PF00535">
    <property type="entry name" value="Glycos_transf_2"/>
    <property type="match status" value="1"/>
</dbReference>
<name>A0A286TX39_9BACT</name>
<keyword evidence="1" id="KW-0812">Transmembrane</keyword>
<feature type="transmembrane region" description="Helical" evidence="1">
    <location>
        <begin position="280"/>
        <end position="302"/>
    </location>
</feature>
<dbReference type="CDD" id="cd04179">
    <property type="entry name" value="DPM_DPG-synthase_like"/>
    <property type="match status" value="1"/>
</dbReference>
<keyword evidence="1" id="KW-0472">Membrane</keyword>
<evidence type="ECO:0000259" key="2">
    <source>
        <dbReference type="Pfam" id="PF00535"/>
    </source>
</evidence>
<sequence>MAEYLNKTDRKVNPNLSDQAMNNVEVSIVIPAYNEEDVIADQIKDVHKVMEQTEWIYEVIVVNDGSTDGTAKQVMEQNAKLCNLPHNLGYGAALKTGIKEARSEYIVIIDADGTYPTTAIPVLLEKAHEYDMVVGARTGKDVNIPFVRKPAKWFLNFLANYLSGKHIPDLNSGLRVFRKSLIENFINILPSGFSFTTTITLAMSCNDYQVYYHSIDYYQRVGKSKIMPIHAYYFLLLIIRTIVYFNPLKVFLPLGGIFFITGIVKFIYDVIQWHLSESLLLGMLCMLSAGTIWSIGLLADLISKVGLSPRQK</sequence>
<comment type="caution">
    <text evidence="3">The sequence shown here is derived from an EMBL/GenBank/DDBJ whole genome shotgun (WGS) entry which is preliminary data.</text>
</comment>
<gene>
    <name evidence="3" type="ORF">SCALIN_C11_0056</name>
</gene>